<evidence type="ECO:0000256" key="1">
    <source>
        <dbReference type="PROSITE-ProRule" id="PRU00023"/>
    </source>
</evidence>
<dbReference type="PANTHER" id="PTHR24182:SF13">
    <property type="entry name" value="LD18443P"/>
    <property type="match status" value="1"/>
</dbReference>
<proteinExistence type="predicted"/>
<dbReference type="OrthoDB" id="5353931at2759"/>
<dbReference type="eggNOG" id="KOG0504">
    <property type="taxonomic scope" value="Eukaryota"/>
</dbReference>
<reference evidence="3" key="1">
    <citation type="submission" date="2006-10" db="EMBL/GenBank/DDBJ databases">
        <authorList>
            <person name="Amadeo P."/>
            <person name="Zhao Q."/>
            <person name="Wortman J."/>
            <person name="Fraser-Liggett C."/>
            <person name="Carlton J."/>
        </authorList>
    </citation>
    <scope>NUCLEOTIDE SEQUENCE</scope>
    <source>
        <strain evidence="3">G3</strain>
    </source>
</reference>
<dbReference type="InterPro" id="IPR020683">
    <property type="entry name" value="DUF3447"/>
</dbReference>
<reference evidence="3" key="2">
    <citation type="journal article" date="2007" name="Science">
        <title>Draft genome sequence of the sexually transmitted pathogen Trichomonas vaginalis.</title>
        <authorList>
            <person name="Carlton J.M."/>
            <person name="Hirt R.P."/>
            <person name="Silva J.C."/>
            <person name="Delcher A.L."/>
            <person name="Schatz M."/>
            <person name="Zhao Q."/>
            <person name="Wortman J.R."/>
            <person name="Bidwell S.L."/>
            <person name="Alsmark U.C.M."/>
            <person name="Besteiro S."/>
            <person name="Sicheritz-Ponten T."/>
            <person name="Noel C.J."/>
            <person name="Dacks J.B."/>
            <person name="Foster P.G."/>
            <person name="Simillion C."/>
            <person name="Van de Peer Y."/>
            <person name="Miranda-Saavedra D."/>
            <person name="Barton G.J."/>
            <person name="Westrop G.D."/>
            <person name="Mueller S."/>
            <person name="Dessi D."/>
            <person name="Fiori P.L."/>
            <person name="Ren Q."/>
            <person name="Paulsen I."/>
            <person name="Zhang H."/>
            <person name="Bastida-Corcuera F.D."/>
            <person name="Simoes-Barbosa A."/>
            <person name="Brown M.T."/>
            <person name="Hayes R.D."/>
            <person name="Mukherjee M."/>
            <person name="Okumura C.Y."/>
            <person name="Schneider R."/>
            <person name="Smith A.J."/>
            <person name="Vanacova S."/>
            <person name="Villalvazo M."/>
            <person name="Haas B.J."/>
            <person name="Pertea M."/>
            <person name="Feldblyum T.V."/>
            <person name="Utterback T.R."/>
            <person name="Shu C.L."/>
            <person name="Osoegawa K."/>
            <person name="de Jong P.J."/>
            <person name="Hrdy I."/>
            <person name="Horvathova L."/>
            <person name="Zubacova Z."/>
            <person name="Dolezal P."/>
            <person name="Malik S.B."/>
            <person name="Logsdon J.M. Jr."/>
            <person name="Henze K."/>
            <person name="Gupta A."/>
            <person name="Wang C.C."/>
            <person name="Dunne R.L."/>
            <person name="Upcroft J.A."/>
            <person name="Upcroft P."/>
            <person name="White O."/>
            <person name="Salzberg S.L."/>
            <person name="Tang P."/>
            <person name="Chiu C.-H."/>
            <person name="Lee Y.-S."/>
            <person name="Embley T.M."/>
            <person name="Coombs G.H."/>
            <person name="Mottram J.C."/>
            <person name="Tachezy J."/>
            <person name="Fraser-Liggett C.M."/>
            <person name="Johnson P.J."/>
        </authorList>
    </citation>
    <scope>NUCLEOTIDE SEQUENCE [LARGE SCALE GENOMIC DNA]</scope>
    <source>
        <strain evidence="3">G3</strain>
    </source>
</reference>
<keyword evidence="1" id="KW-0040">ANK repeat</keyword>
<dbReference type="PROSITE" id="PS50088">
    <property type="entry name" value="ANK_REPEAT"/>
    <property type="match status" value="1"/>
</dbReference>
<dbReference type="VEuPathDB" id="TrichDB:TVAGG3_0288350"/>
<dbReference type="RefSeq" id="XP_001578884.1">
    <property type="nucleotide sequence ID" value="XM_001578834.1"/>
</dbReference>
<dbReference type="AlphaFoldDB" id="A2DNQ3"/>
<dbReference type="SUPFAM" id="SSF48403">
    <property type="entry name" value="Ankyrin repeat"/>
    <property type="match status" value="1"/>
</dbReference>
<gene>
    <name evidence="3" type="ORF">TVAG_225240</name>
</gene>
<dbReference type="STRING" id="5722.A2DNQ3"/>
<organism evidence="3 4">
    <name type="scientific">Trichomonas vaginalis (strain ATCC PRA-98 / G3)</name>
    <dbReference type="NCBI Taxonomy" id="412133"/>
    <lineage>
        <taxon>Eukaryota</taxon>
        <taxon>Metamonada</taxon>
        <taxon>Parabasalia</taxon>
        <taxon>Trichomonadida</taxon>
        <taxon>Trichomonadidae</taxon>
        <taxon>Trichomonas</taxon>
    </lineage>
</organism>
<dbReference type="KEGG" id="tva:5463399"/>
<dbReference type="Pfam" id="PF11929">
    <property type="entry name" value="DUF3447"/>
    <property type="match status" value="1"/>
</dbReference>
<sequence>MNSLYRLKTFNDNEIEKIYNDIKFKLIETNIISPSQILPIIKTAAKSNNYYFRSYWTLFKKVIEEYQLKQAKHIGYIFDYFVFKEYGFLLDEKHKKYRSSYKTNNYSLDVHNEYTIFRSIMDDDIKSFISHIKHNDDNVVISCRSNFYISYKHLSLLELCCYYGSVNCFKFLREEFKFEINHICCQFSFLGGNPDIIAECVKKLGWDFTYRIMEHAIISHNVDFYTFLKNEYNIKIVLEYCTKYNNLQAFIINLDQTRDYNQCLFYSYCFNNLNLYEYLLNHGANINAKNRCDETVLHVVTKENNKKMVKYLLSHGADPDIQDKTRSTPFHYAVEKNDTELVELFFYMVHTLDFSTILEIHQFISQ</sequence>
<feature type="repeat" description="ANK" evidence="1">
    <location>
        <begin position="292"/>
        <end position="324"/>
    </location>
</feature>
<dbReference type="Gene3D" id="1.25.40.20">
    <property type="entry name" value="Ankyrin repeat-containing domain"/>
    <property type="match status" value="1"/>
</dbReference>
<dbReference type="InterPro" id="IPR002110">
    <property type="entry name" value="Ankyrin_rpt"/>
</dbReference>
<name>A2DNQ3_TRIV3</name>
<keyword evidence="4" id="KW-1185">Reference proteome</keyword>
<dbReference type="SMART" id="SM00248">
    <property type="entry name" value="ANK"/>
    <property type="match status" value="4"/>
</dbReference>
<dbReference type="Proteomes" id="UP000001542">
    <property type="component" value="Unassembled WGS sequence"/>
</dbReference>
<evidence type="ECO:0000313" key="3">
    <source>
        <dbReference type="EMBL" id="EAY17898.1"/>
    </source>
</evidence>
<evidence type="ECO:0000313" key="4">
    <source>
        <dbReference type="Proteomes" id="UP000001542"/>
    </source>
</evidence>
<dbReference type="Pfam" id="PF12796">
    <property type="entry name" value="Ank_2"/>
    <property type="match status" value="1"/>
</dbReference>
<dbReference type="PANTHER" id="PTHR24182">
    <property type="entry name" value="ANKYRIN REPEAT AND SOCS BOX CONTAINING 4"/>
    <property type="match status" value="1"/>
</dbReference>
<dbReference type="EMBL" id="DS113224">
    <property type="protein sequence ID" value="EAY17898.1"/>
    <property type="molecule type" value="Genomic_DNA"/>
</dbReference>
<dbReference type="InParanoid" id="A2DNQ3"/>
<accession>A2DNQ3</accession>
<feature type="domain" description="DUF3447" evidence="2">
    <location>
        <begin position="176"/>
        <end position="252"/>
    </location>
</feature>
<dbReference type="PROSITE" id="PS50297">
    <property type="entry name" value="ANK_REP_REGION"/>
    <property type="match status" value="1"/>
</dbReference>
<protein>
    <recommendedName>
        <fullName evidence="2">DUF3447 domain-containing protein</fullName>
    </recommendedName>
</protein>
<evidence type="ECO:0000259" key="2">
    <source>
        <dbReference type="Pfam" id="PF11929"/>
    </source>
</evidence>
<dbReference type="InterPro" id="IPR036770">
    <property type="entry name" value="Ankyrin_rpt-contain_sf"/>
</dbReference>